<name>A0ABN8Y718_RANTA</name>
<evidence type="ECO:0000313" key="1">
    <source>
        <dbReference type="EMBL" id="CAI9157046.1"/>
    </source>
</evidence>
<protein>
    <submittedName>
        <fullName evidence="1">Uncharacterized protein</fullName>
    </submittedName>
</protein>
<proteinExistence type="predicted"/>
<evidence type="ECO:0000313" key="2">
    <source>
        <dbReference type="Proteomes" id="UP001176941"/>
    </source>
</evidence>
<dbReference type="Proteomes" id="UP001176941">
    <property type="component" value="Chromosome 15"/>
</dbReference>
<accession>A0ABN8Y718</accession>
<keyword evidence="2" id="KW-1185">Reference proteome</keyword>
<organism evidence="1 2">
    <name type="scientific">Rangifer tarandus platyrhynchus</name>
    <name type="common">Svalbard reindeer</name>
    <dbReference type="NCBI Taxonomy" id="3082113"/>
    <lineage>
        <taxon>Eukaryota</taxon>
        <taxon>Metazoa</taxon>
        <taxon>Chordata</taxon>
        <taxon>Craniata</taxon>
        <taxon>Vertebrata</taxon>
        <taxon>Euteleostomi</taxon>
        <taxon>Mammalia</taxon>
        <taxon>Eutheria</taxon>
        <taxon>Laurasiatheria</taxon>
        <taxon>Artiodactyla</taxon>
        <taxon>Ruminantia</taxon>
        <taxon>Pecora</taxon>
        <taxon>Cervidae</taxon>
        <taxon>Odocoileinae</taxon>
        <taxon>Rangifer</taxon>
    </lineage>
</organism>
<sequence length="111" mass="12128">MISQCFERRDETSLLGRKPSPTLLILFLHVRLITANPEILSGSECALEPRPVHCLQSAASRSSSLFISAGSPWISLACPPQQYPALDSSGPSCLQLQHVHHDSVGVTILYF</sequence>
<gene>
    <name evidence="1" type="ORF">MRATA1EN1_LOCUS6008</name>
</gene>
<dbReference type="EMBL" id="OX459951">
    <property type="protein sequence ID" value="CAI9157046.1"/>
    <property type="molecule type" value="Genomic_DNA"/>
</dbReference>
<reference evidence="1" key="1">
    <citation type="submission" date="2023-04" db="EMBL/GenBank/DDBJ databases">
        <authorList>
            <consortium name="ELIXIR-Norway"/>
        </authorList>
    </citation>
    <scope>NUCLEOTIDE SEQUENCE [LARGE SCALE GENOMIC DNA]</scope>
</reference>